<reference evidence="2 3" key="1">
    <citation type="submission" date="2022-06" db="EMBL/GenBank/DDBJ databases">
        <title>Isolation of gut microbiota from human fecal samples.</title>
        <authorList>
            <person name="Pamer E.G."/>
            <person name="Barat B."/>
            <person name="Waligurski E."/>
            <person name="Medina S."/>
            <person name="Paddock L."/>
            <person name="Mostad J."/>
        </authorList>
    </citation>
    <scope>NUCLEOTIDE SEQUENCE [LARGE SCALE GENOMIC DNA]</scope>
    <source>
        <strain evidence="2 3">SL.3.17</strain>
    </source>
</reference>
<evidence type="ECO:0000313" key="2">
    <source>
        <dbReference type="EMBL" id="MCQ4637578.1"/>
    </source>
</evidence>
<evidence type="ECO:0000256" key="1">
    <source>
        <dbReference type="SAM" id="Phobius"/>
    </source>
</evidence>
<protein>
    <recommendedName>
        <fullName evidence="4">DUF2970 domain-containing protein</fullName>
    </recommendedName>
</protein>
<feature type="transmembrane region" description="Helical" evidence="1">
    <location>
        <begin position="6"/>
        <end position="23"/>
    </location>
</feature>
<proteinExistence type="predicted"/>
<sequence length="71" mass="7991">MVISLIFFAMIVSSIVWFVKSLINYRKTPESDVENRKLHKKTLISSLITMCVVVASVTALVITFVSVINNM</sequence>
<keyword evidence="1" id="KW-0472">Membrane</keyword>
<keyword evidence="3" id="KW-1185">Reference proteome</keyword>
<dbReference type="Proteomes" id="UP001524502">
    <property type="component" value="Unassembled WGS sequence"/>
</dbReference>
<evidence type="ECO:0000313" key="3">
    <source>
        <dbReference type="Proteomes" id="UP001524502"/>
    </source>
</evidence>
<name>A0ABT1RQV7_9FIRM</name>
<accession>A0ABT1RQV7</accession>
<evidence type="ECO:0008006" key="4">
    <source>
        <dbReference type="Google" id="ProtNLM"/>
    </source>
</evidence>
<gene>
    <name evidence="2" type="ORF">NE619_12660</name>
</gene>
<comment type="caution">
    <text evidence="2">The sequence shown here is derived from an EMBL/GenBank/DDBJ whole genome shotgun (WGS) entry which is preliminary data.</text>
</comment>
<keyword evidence="1" id="KW-1133">Transmembrane helix</keyword>
<keyword evidence="1" id="KW-0812">Transmembrane</keyword>
<organism evidence="2 3">
    <name type="scientific">Anaerovorax odorimutans</name>
    <dbReference type="NCBI Taxonomy" id="109327"/>
    <lineage>
        <taxon>Bacteria</taxon>
        <taxon>Bacillati</taxon>
        <taxon>Bacillota</taxon>
        <taxon>Clostridia</taxon>
        <taxon>Peptostreptococcales</taxon>
        <taxon>Anaerovoracaceae</taxon>
        <taxon>Anaerovorax</taxon>
    </lineage>
</organism>
<dbReference type="EMBL" id="JANFXK010000014">
    <property type="protein sequence ID" value="MCQ4637578.1"/>
    <property type="molecule type" value="Genomic_DNA"/>
</dbReference>
<feature type="transmembrane region" description="Helical" evidence="1">
    <location>
        <begin position="43"/>
        <end position="68"/>
    </location>
</feature>
<dbReference type="RefSeq" id="WP_256132765.1">
    <property type="nucleotide sequence ID" value="NZ_JANFXK010000014.1"/>
</dbReference>